<name>A0ACA9MZ99_9GLOM</name>
<sequence length="853" mass="96586">MDRPDTDRIISLTGGFWDPSWRSANGKVKRGFVRGLGSQLCACMQSNASRQILTNPPGNIYVFSGLNYKVVKAVPAKRSGGEGSTKLRPDLHFASLKPELTRLLLCNKKERHSGIIQAALFASVSPYFNYYSRVEHPPKPVNHGFPSKLHLSTAGLPKHALFSKLHRQQPATNNNEGYLMTNANNDSRDFAQLIDAVRVFLTVTQQFHRSKHLRDRKTLSELERQVAANSPPINQDVLEAVCQAAVRNDLARLIPSFLRVAWKLGIDMQTEFYERLCETLIEDRRWHEIKRVLEGLITQNTQHMSTKLLNTELRLYLHFERYSLLKFDRVMRLFNQQGCEMDQASYHLLIEAAIANRNMRDSRDVTSRMLKAGFAVNEDTYKAFLSRMVAIGPNRVLEEDVVAALQKANLELNVGILNSLIRLRSIVGDDRSLQQYVEQLKQRPTTSTPSTSNMQGEKDMGSTTGTPSTAVLGALPDIKTIPILIEHFGRRRRLDSAIRVFSLLEALQLKPSPEIVAYMLLTYARCDQTQRGLSFFSELLQNLPERTKRPAEKLVKSLGWDGIYSRNGIRDVSINVFILNALLSVVVPIKGLDAISTVLQLMELLHVQPDDETARQILYFLDKYEGVGSNTLITILYQLSQYQHIQGRMRHLNILLHSILREYKEQWKGRGGWLADAARLSLSASHTAIPDVTTSRTADRTTRYFSSFYRESKIAIPLRSDLHQILNFVKSSGSRRDAATYSILMFYHSRVKKNPKAVEHLYEEMLSNEILPNAYHVAALIEVNCLTGKLATARNLLDHAALDGIKVNQVLYSMLIRAYGDHAKPDEGLNVYRQMLKARIKPDVAALEGVIRG</sequence>
<comment type="caution">
    <text evidence="1">The sequence shown here is derived from an EMBL/GenBank/DDBJ whole genome shotgun (WGS) entry which is preliminary data.</text>
</comment>
<protein>
    <submittedName>
        <fullName evidence="1">3_t:CDS:1</fullName>
    </submittedName>
</protein>
<proteinExistence type="predicted"/>
<dbReference type="EMBL" id="CAJVPT010016393">
    <property type="protein sequence ID" value="CAG8618892.1"/>
    <property type="molecule type" value="Genomic_DNA"/>
</dbReference>
<gene>
    <name evidence="1" type="ORF">ACOLOM_LOCUS7264</name>
</gene>
<reference evidence="1" key="1">
    <citation type="submission" date="2021-06" db="EMBL/GenBank/DDBJ databases">
        <authorList>
            <person name="Kallberg Y."/>
            <person name="Tangrot J."/>
            <person name="Rosling A."/>
        </authorList>
    </citation>
    <scope>NUCLEOTIDE SEQUENCE</scope>
    <source>
        <strain evidence="1">CL356</strain>
    </source>
</reference>
<evidence type="ECO:0000313" key="1">
    <source>
        <dbReference type="EMBL" id="CAG8618892.1"/>
    </source>
</evidence>
<accession>A0ACA9MZ99</accession>
<evidence type="ECO:0000313" key="2">
    <source>
        <dbReference type="Proteomes" id="UP000789525"/>
    </source>
</evidence>
<organism evidence="1 2">
    <name type="scientific">Acaulospora colombiana</name>
    <dbReference type="NCBI Taxonomy" id="27376"/>
    <lineage>
        <taxon>Eukaryota</taxon>
        <taxon>Fungi</taxon>
        <taxon>Fungi incertae sedis</taxon>
        <taxon>Mucoromycota</taxon>
        <taxon>Glomeromycotina</taxon>
        <taxon>Glomeromycetes</taxon>
        <taxon>Diversisporales</taxon>
        <taxon>Acaulosporaceae</taxon>
        <taxon>Acaulospora</taxon>
    </lineage>
</organism>
<dbReference type="Proteomes" id="UP000789525">
    <property type="component" value="Unassembled WGS sequence"/>
</dbReference>
<feature type="non-terminal residue" evidence="1">
    <location>
        <position position="853"/>
    </location>
</feature>
<keyword evidence="2" id="KW-1185">Reference proteome</keyword>